<evidence type="ECO:0000313" key="2">
    <source>
        <dbReference type="Proteomes" id="UP000182015"/>
    </source>
</evidence>
<dbReference type="STRING" id="1856638.A9Q68_06915"/>
<name>A0A1L8MLS7_9STRE</name>
<accession>A0A1L8MLS7</accession>
<dbReference type="AlphaFoldDB" id="A0A1L8MLS7"/>
<proteinExistence type="predicted"/>
<comment type="caution">
    <text evidence="1">The sequence shown here is derived from an EMBL/GenBank/DDBJ whole genome shotgun (WGS) entry which is preliminary data.</text>
</comment>
<protein>
    <submittedName>
        <fullName evidence="1">Uncharacterized protein</fullName>
    </submittedName>
</protein>
<evidence type="ECO:0000313" key="1">
    <source>
        <dbReference type="EMBL" id="OJF71712.1"/>
    </source>
</evidence>
<dbReference type="RefSeq" id="WP_071793966.1">
    <property type="nucleotide sequence ID" value="NZ_LZDD01000002.1"/>
</dbReference>
<reference evidence="2" key="1">
    <citation type="submission" date="2016-06" db="EMBL/GenBank/DDBJ databases">
        <authorList>
            <person name="de Vries S.P.W."/>
            <person name="Hadjirin N.F."/>
            <person name="Lay E.M."/>
            <person name="Zadoks R.N."/>
            <person name="Peacock S.J."/>
            <person name="Parkhill J."/>
            <person name="Grant A.J."/>
            <person name="Mcdougall S."/>
            <person name="Holmes M.A."/>
        </authorList>
    </citation>
    <scope>NUCLEOTIDE SEQUENCE [LARGE SCALE GENOMIC DNA]</scope>
    <source>
        <strain evidence="2">NZ1587</strain>
    </source>
</reference>
<sequence length="176" mass="20593">MSNIDVISKLYYTALGQTLRERMKSEHVKIIDFGFDDVDDTKFSSDSTIRGILNGNRNLTTNSVKIFLQTLNYNTSQEMYFPSDGFCLQIIKEIFKLVIYSNHFNNSFFKQTMLQQLGNNHSNPEYIEYFVEEHKEIFLKSFLTIVPNESKEFSSKYISFLICDWLIELACIISQN</sequence>
<dbReference type="Proteomes" id="UP000182015">
    <property type="component" value="Unassembled WGS sequence"/>
</dbReference>
<dbReference type="EMBL" id="LZDD01000002">
    <property type="protein sequence ID" value="OJF71712.1"/>
    <property type="molecule type" value="Genomic_DNA"/>
</dbReference>
<organism evidence="1 2">
    <name type="scientific">Streptococcus bovimastitidis</name>
    <dbReference type="NCBI Taxonomy" id="1856638"/>
    <lineage>
        <taxon>Bacteria</taxon>
        <taxon>Bacillati</taxon>
        <taxon>Bacillota</taxon>
        <taxon>Bacilli</taxon>
        <taxon>Lactobacillales</taxon>
        <taxon>Streptococcaceae</taxon>
        <taxon>Streptococcus</taxon>
    </lineage>
</organism>
<gene>
    <name evidence="1" type="ORF">A9Q68_06915</name>
</gene>
<keyword evidence="2" id="KW-1185">Reference proteome</keyword>